<dbReference type="InterPro" id="IPR011335">
    <property type="entry name" value="Restrct_endonuc-II-like"/>
</dbReference>
<evidence type="ECO:0000256" key="3">
    <source>
        <dbReference type="ARBA" id="ARBA00022763"/>
    </source>
</evidence>
<keyword evidence="3 6" id="KW-0227">DNA damage</keyword>
<organism evidence="7 8">
    <name type="scientific">Pontibacter burrus</name>
    <dbReference type="NCBI Taxonomy" id="2704466"/>
    <lineage>
        <taxon>Bacteria</taxon>
        <taxon>Pseudomonadati</taxon>
        <taxon>Bacteroidota</taxon>
        <taxon>Cytophagia</taxon>
        <taxon>Cytophagales</taxon>
        <taxon>Hymenobacteraceae</taxon>
        <taxon>Pontibacter</taxon>
    </lineage>
</organism>
<dbReference type="Proteomes" id="UP000474777">
    <property type="component" value="Unassembled WGS sequence"/>
</dbReference>
<dbReference type="GO" id="GO:0004519">
    <property type="term" value="F:endonuclease activity"/>
    <property type="evidence" value="ECO:0007669"/>
    <property type="project" value="UniProtKB-KW"/>
</dbReference>
<gene>
    <name evidence="7" type="primary">vsr</name>
    <name evidence="7" type="ORF">GXP69_11645</name>
</gene>
<dbReference type="InterPro" id="IPR004603">
    <property type="entry name" value="DNA_mismatch_endonuc_vsr"/>
</dbReference>
<evidence type="ECO:0000256" key="2">
    <source>
        <dbReference type="ARBA" id="ARBA00022759"/>
    </source>
</evidence>
<dbReference type="Pfam" id="PF03852">
    <property type="entry name" value="Vsr"/>
    <property type="match status" value="1"/>
</dbReference>
<reference evidence="7 8" key="1">
    <citation type="submission" date="2020-02" db="EMBL/GenBank/DDBJ databases">
        <authorList>
            <person name="Kim M.K."/>
        </authorList>
    </citation>
    <scope>NUCLEOTIDE SEQUENCE [LARGE SCALE GENOMIC DNA]</scope>
    <source>
        <strain evidence="7 8">BT327</strain>
    </source>
</reference>
<keyword evidence="5 6" id="KW-0234">DNA repair</keyword>
<comment type="similarity">
    <text evidence="6">Belongs to the vsr family.</text>
</comment>
<evidence type="ECO:0000256" key="5">
    <source>
        <dbReference type="ARBA" id="ARBA00023204"/>
    </source>
</evidence>
<dbReference type="NCBIfam" id="TIGR00632">
    <property type="entry name" value="vsr"/>
    <property type="match status" value="1"/>
</dbReference>
<comment type="function">
    <text evidence="6">May nick specific sequences that contain T:G mispairs resulting from m5C-deamination.</text>
</comment>
<accession>A0A6B3LXZ5</accession>
<dbReference type="Gene3D" id="3.40.960.10">
    <property type="entry name" value="VSR Endonuclease"/>
    <property type="match status" value="1"/>
</dbReference>
<evidence type="ECO:0000313" key="8">
    <source>
        <dbReference type="Proteomes" id="UP000474777"/>
    </source>
</evidence>
<keyword evidence="4 6" id="KW-0378">Hydrolase</keyword>
<dbReference type="GO" id="GO:0016787">
    <property type="term" value="F:hydrolase activity"/>
    <property type="evidence" value="ECO:0007669"/>
    <property type="project" value="UniProtKB-KW"/>
</dbReference>
<dbReference type="EMBL" id="JAAGWD010000005">
    <property type="protein sequence ID" value="NEM98351.1"/>
    <property type="molecule type" value="Genomic_DNA"/>
</dbReference>
<name>A0A6B3LXZ5_9BACT</name>
<dbReference type="RefSeq" id="WP_163915255.1">
    <property type="nucleotide sequence ID" value="NZ_JAAGWD010000005.1"/>
</dbReference>
<sequence>MADNISEKSRSFIMSRVKSKNTKPELLVRKYLFSQGYRFRLHKKELPGTPDVILPKYKIAIFVNGCFWHDHNIGCRSIRYPKSNADYWIKKITRTKERDRRNISDLTSLGWKVIVVWECKLKKKELEITLKELVQNIEV</sequence>
<dbReference type="AlphaFoldDB" id="A0A6B3LXZ5"/>
<evidence type="ECO:0000256" key="4">
    <source>
        <dbReference type="ARBA" id="ARBA00022801"/>
    </source>
</evidence>
<keyword evidence="1 6" id="KW-0540">Nuclease</keyword>
<keyword evidence="8" id="KW-1185">Reference proteome</keyword>
<evidence type="ECO:0000313" key="7">
    <source>
        <dbReference type="EMBL" id="NEM98351.1"/>
    </source>
</evidence>
<proteinExistence type="inferred from homology"/>
<keyword evidence="2 6" id="KW-0255">Endonuclease</keyword>
<dbReference type="GO" id="GO:0006298">
    <property type="term" value="P:mismatch repair"/>
    <property type="evidence" value="ECO:0007669"/>
    <property type="project" value="UniProtKB-UniRule"/>
</dbReference>
<protein>
    <recommendedName>
        <fullName evidence="6">Very short patch repair endonuclease</fullName>
        <ecNumber evidence="6">3.1.-.-</ecNumber>
    </recommendedName>
</protein>
<dbReference type="PIRSF" id="PIRSF018267">
    <property type="entry name" value="VSR_endonuc"/>
    <property type="match status" value="1"/>
</dbReference>
<comment type="caution">
    <text evidence="7">The sequence shown here is derived from an EMBL/GenBank/DDBJ whole genome shotgun (WGS) entry which is preliminary data.</text>
</comment>
<dbReference type="CDD" id="cd00221">
    <property type="entry name" value="Vsr"/>
    <property type="match status" value="1"/>
</dbReference>
<dbReference type="EC" id="3.1.-.-" evidence="6"/>
<evidence type="ECO:0000256" key="6">
    <source>
        <dbReference type="PIRNR" id="PIRNR018267"/>
    </source>
</evidence>
<dbReference type="SUPFAM" id="SSF52980">
    <property type="entry name" value="Restriction endonuclease-like"/>
    <property type="match status" value="1"/>
</dbReference>
<evidence type="ECO:0000256" key="1">
    <source>
        <dbReference type="ARBA" id="ARBA00022722"/>
    </source>
</evidence>